<protein>
    <submittedName>
        <fullName evidence="1">Nucleoside phosphorylase</fullName>
    </submittedName>
</protein>
<dbReference type="GO" id="GO:0009116">
    <property type="term" value="P:nucleoside metabolic process"/>
    <property type="evidence" value="ECO:0007669"/>
    <property type="project" value="InterPro"/>
</dbReference>
<keyword evidence="2" id="KW-1185">Reference proteome</keyword>
<reference evidence="1 2" key="1">
    <citation type="submission" date="2017-10" db="EMBL/GenBank/DDBJ databases">
        <title>Genomics of the genus Arcobacter.</title>
        <authorList>
            <person name="Perez-Cataluna A."/>
            <person name="Figueras M.J."/>
        </authorList>
    </citation>
    <scope>NUCLEOTIDE SEQUENCE [LARGE SCALE GENOMIC DNA]</scope>
    <source>
        <strain evidence="1 2">DSM 24636</strain>
    </source>
</reference>
<dbReference type="Gene3D" id="3.40.50.1580">
    <property type="entry name" value="Nucleoside phosphorylase domain"/>
    <property type="match status" value="2"/>
</dbReference>
<dbReference type="Proteomes" id="UP000290191">
    <property type="component" value="Unassembled WGS sequence"/>
</dbReference>
<evidence type="ECO:0000313" key="2">
    <source>
        <dbReference type="Proteomes" id="UP000290191"/>
    </source>
</evidence>
<evidence type="ECO:0000313" key="1">
    <source>
        <dbReference type="EMBL" id="RXJ61806.1"/>
    </source>
</evidence>
<dbReference type="EMBL" id="PDKO01000012">
    <property type="protein sequence ID" value="RXJ61806.1"/>
    <property type="molecule type" value="Genomic_DNA"/>
</dbReference>
<accession>A0A4Q0XW82</accession>
<dbReference type="OrthoDB" id="5339323at2"/>
<proteinExistence type="predicted"/>
<comment type="caution">
    <text evidence="1">The sequence shown here is derived from an EMBL/GenBank/DDBJ whole genome shotgun (WGS) entry which is preliminary data.</text>
</comment>
<dbReference type="InterPro" id="IPR035994">
    <property type="entry name" value="Nucleoside_phosphorylase_sf"/>
</dbReference>
<name>A0A4Q0XW82_9BACT</name>
<dbReference type="SUPFAM" id="SSF53167">
    <property type="entry name" value="Purine and uridine phosphorylases"/>
    <property type="match status" value="1"/>
</dbReference>
<gene>
    <name evidence="1" type="ORF">CRV06_12490</name>
</gene>
<dbReference type="RefSeq" id="WP_129082743.1">
    <property type="nucleotide sequence ID" value="NZ_CP041070.1"/>
</dbReference>
<sequence length="178" mass="20354">MAKTLIYTALLSEAQPVINFLKLKQDNSTQNLPQSNKLFKDENDKYLLIVSGVGKDNCIKSLEFVYKNYKISKAVNIGIAGCSDSSIKVGTLFCTNRLLPKINFAPVTTLDKPLDSDESLETLLVDMEAKYFCEFSKKYCKDIYCFKVVSDYLDIKIPKKAFVIEIIEKCKEEWKKYL</sequence>
<dbReference type="GO" id="GO:0003824">
    <property type="term" value="F:catalytic activity"/>
    <property type="evidence" value="ECO:0007669"/>
    <property type="project" value="InterPro"/>
</dbReference>
<dbReference type="STRING" id="877500.GCA_000935065_01235"/>
<organism evidence="1 2">
    <name type="scientific">Halarcobacter anaerophilus</name>
    <dbReference type="NCBI Taxonomy" id="877500"/>
    <lineage>
        <taxon>Bacteria</taxon>
        <taxon>Pseudomonadati</taxon>
        <taxon>Campylobacterota</taxon>
        <taxon>Epsilonproteobacteria</taxon>
        <taxon>Campylobacterales</taxon>
        <taxon>Arcobacteraceae</taxon>
        <taxon>Halarcobacter</taxon>
    </lineage>
</organism>
<dbReference type="AlphaFoldDB" id="A0A4Q0XW82"/>